<feature type="domain" description="Integral membrane bound transporter" evidence="8">
    <location>
        <begin position="324"/>
        <end position="452"/>
    </location>
</feature>
<dbReference type="AlphaFoldDB" id="A0A158IG59"/>
<evidence type="ECO:0000256" key="4">
    <source>
        <dbReference type="ARBA" id="ARBA00022989"/>
    </source>
</evidence>
<dbReference type="OrthoDB" id="581879at2"/>
<feature type="transmembrane region" description="Helical" evidence="7">
    <location>
        <begin position="367"/>
        <end position="399"/>
    </location>
</feature>
<evidence type="ECO:0000256" key="3">
    <source>
        <dbReference type="ARBA" id="ARBA00022692"/>
    </source>
</evidence>
<proteinExistence type="inferred from homology"/>
<comment type="caution">
    <text evidence="9">The sequence shown here is derived from an EMBL/GenBank/DDBJ whole genome shotgun (WGS) entry which is preliminary data.</text>
</comment>
<gene>
    <name evidence="9" type="ORF">AWB65_04765</name>
</gene>
<evidence type="ECO:0000256" key="6">
    <source>
        <dbReference type="ARBA" id="ARBA00043993"/>
    </source>
</evidence>
<feature type="transmembrane region" description="Helical" evidence="7">
    <location>
        <begin position="314"/>
        <end position="332"/>
    </location>
</feature>
<comment type="subcellular location">
    <subcellularLocation>
        <location evidence="1">Cell membrane</location>
        <topology evidence="1">Multi-pass membrane protein</topology>
    </subcellularLocation>
</comment>
<dbReference type="GO" id="GO:0005886">
    <property type="term" value="C:plasma membrane"/>
    <property type="evidence" value="ECO:0007669"/>
    <property type="project" value="UniProtKB-SubCell"/>
</dbReference>
<keyword evidence="2" id="KW-1003">Cell membrane</keyword>
<evidence type="ECO:0000256" key="5">
    <source>
        <dbReference type="ARBA" id="ARBA00023136"/>
    </source>
</evidence>
<dbReference type="Pfam" id="PF13515">
    <property type="entry name" value="FUSC_2"/>
    <property type="match status" value="1"/>
</dbReference>
<evidence type="ECO:0000256" key="2">
    <source>
        <dbReference type="ARBA" id="ARBA00022475"/>
    </source>
</evidence>
<feature type="transmembrane region" description="Helical" evidence="7">
    <location>
        <begin position="83"/>
        <end position="102"/>
    </location>
</feature>
<dbReference type="RefSeq" id="WP_087669481.1">
    <property type="nucleotide sequence ID" value="NZ_FCNW02000032.1"/>
</dbReference>
<sequence>MKDPLRSTSDTQAPPRRSFEPRALFSFRKSGPRLPVACRAAFSVGLPVAIGWALGDVSAGLMATIGALTSLYASDRPYANRAWLLAGIALAFSVIVTLGVWAQQWPVLAVPLVVVIAMAATFVCHSLRIGPPGAYMFSLACAAATAIPVPVDRVGWLVLGGGGVSWLVHMSGALIAPRGPETSAVAAAAQAVARFAQASDIGAKDRARHEAALALHDAWAALVTFQPANGRTDKALTRLRAQNRELHLIFAACVSADDSLVATSEALAKRAREIGSEINSTNEHGTEVQLPLGRLRTSHLLLENLTLHSPAAKVTMRVGIAVAIAGLIGAALSLERAYWAMASAVLVLHMGLDWARTLQRGLERTVGTLIGLVLASAILAIHPTGLWLVATLMCLQFLIEMLVTRNYALAVVFVTCIALVIASDDHALRDPAALLWARAIDTVIGCGVGLLVHALFGPRGAPVSLRQQIVRTLATAQTALDHLAAGDVTSNEALRVRLELQHRIFRLVTSYEAGTGGFARDPAADECMWPTVVATQRLGYKILAACWSIESEGVSSSATLTGDELANVNAALSEIMTSVHNGNGPNALHELPDLLDDEIRDLSDSLVAYRSTPARGTR</sequence>
<dbReference type="PANTHER" id="PTHR30509">
    <property type="entry name" value="P-HYDROXYBENZOIC ACID EFFLUX PUMP SUBUNIT-RELATED"/>
    <property type="match status" value="1"/>
</dbReference>
<dbReference type="InterPro" id="IPR049453">
    <property type="entry name" value="Memb_transporter_dom"/>
</dbReference>
<feature type="transmembrane region" description="Helical" evidence="7">
    <location>
        <begin position="405"/>
        <end position="423"/>
    </location>
</feature>
<keyword evidence="10" id="KW-1185">Reference proteome</keyword>
<evidence type="ECO:0000256" key="7">
    <source>
        <dbReference type="SAM" id="Phobius"/>
    </source>
</evidence>
<keyword evidence="5 7" id="KW-0472">Membrane</keyword>
<dbReference type="PANTHER" id="PTHR30509:SF9">
    <property type="entry name" value="MULTIDRUG RESISTANCE PROTEIN MDTO"/>
    <property type="match status" value="1"/>
</dbReference>
<evidence type="ECO:0000259" key="8">
    <source>
        <dbReference type="Pfam" id="PF13515"/>
    </source>
</evidence>
<protein>
    <submittedName>
        <fullName evidence="9">Membrane protein</fullName>
    </submittedName>
</protein>
<name>A0A158IG59_9BURK</name>
<dbReference type="Proteomes" id="UP000054977">
    <property type="component" value="Unassembled WGS sequence"/>
</dbReference>
<evidence type="ECO:0000313" key="9">
    <source>
        <dbReference type="EMBL" id="SAL55568.1"/>
    </source>
</evidence>
<dbReference type="STRING" id="326474.AWB65_04765"/>
<accession>A0A158IG59</accession>
<comment type="similarity">
    <text evidence="6">Belongs to the YccS/YhfK family.</text>
</comment>
<keyword evidence="4 7" id="KW-1133">Transmembrane helix</keyword>
<feature type="transmembrane region" description="Helical" evidence="7">
    <location>
        <begin position="49"/>
        <end position="71"/>
    </location>
</feature>
<feature type="transmembrane region" description="Helical" evidence="7">
    <location>
        <begin position="435"/>
        <end position="456"/>
    </location>
</feature>
<evidence type="ECO:0000313" key="10">
    <source>
        <dbReference type="Proteomes" id="UP000054977"/>
    </source>
</evidence>
<reference evidence="9" key="1">
    <citation type="submission" date="2016-01" db="EMBL/GenBank/DDBJ databases">
        <authorList>
            <person name="Peeters C."/>
        </authorList>
    </citation>
    <scope>NUCLEOTIDE SEQUENCE [LARGE SCALE GENOMIC DNA]</scope>
    <source>
        <strain evidence="9">LMG 22934</strain>
    </source>
</reference>
<dbReference type="EMBL" id="FCNW02000032">
    <property type="protein sequence ID" value="SAL55568.1"/>
    <property type="molecule type" value="Genomic_DNA"/>
</dbReference>
<evidence type="ECO:0000256" key="1">
    <source>
        <dbReference type="ARBA" id="ARBA00004651"/>
    </source>
</evidence>
<keyword evidence="3 7" id="KW-0812">Transmembrane</keyword>
<organism evidence="9 10">
    <name type="scientific">Caballeronia humi</name>
    <dbReference type="NCBI Taxonomy" id="326474"/>
    <lineage>
        <taxon>Bacteria</taxon>
        <taxon>Pseudomonadati</taxon>
        <taxon>Pseudomonadota</taxon>
        <taxon>Betaproteobacteria</taxon>
        <taxon>Burkholderiales</taxon>
        <taxon>Burkholderiaceae</taxon>
        <taxon>Caballeronia</taxon>
    </lineage>
</organism>
<feature type="transmembrane region" description="Helical" evidence="7">
    <location>
        <begin position="108"/>
        <end position="127"/>
    </location>
</feature>